<gene>
    <name evidence="1" type="ORF">RI129_005006</name>
</gene>
<sequence length="130" mass="14439">MIDADGEVDLFDLCQVDCFLEMVFVAVLRSHRCRGIGVKLCEISINIARSLFNGNNVKTALNKEEVLPNGPIPKGACAIFTNKKSQPLGRKLNLSIATKISYEKFTFEGKTFAERLGSEEPCTTVEYITF</sequence>
<name>A0AAN7VEZ0_9COLE</name>
<organism evidence="1 2">
    <name type="scientific">Pyrocoelia pectoralis</name>
    <dbReference type="NCBI Taxonomy" id="417401"/>
    <lineage>
        <taxon>Eukaryota</taxon>
        <taxon>Metazoa</taxon>
        <taxon>Ecdysozoa</taxon>
        <taxon>Arthropoda</taxon>
        <taxon>Hexapoda</taxon>
        <taxon>Insecta</taxon>
        <taxon>Pterygota</taxon>
        <taxon>Neoptera</taxon>
        <taxon>Endopterygota</taxon>
        <taxon>Coleoptera</taxon>
        <taxon>Polyphaga</taxon>
        <taxon>Elateriformia</taxon>
        <taxon>Elateroidea</taxon>
        <taxon>Lampyridae</taxon>
        <taxon>Lampyrinae</taxon>
        <taxon>Pyrocoelia</taxon>
    </lineage>
</organism>
<reference evidence="1 2" key="1">
    <citation type="journal article" date="2024" name="Insects">
        <title>An Improved Chromosome-Level Genome Assembly of the Firefly Pyrocoelia pectoralis.</title>
        <authorList>
            <person name="Fu X."/>
            <person name="Meyer-Rochow V.B."/>
            <person name="Ballantyne L."/>
            <person name="Zhu X."/>
        </authorList>
    </citation>
    <scope>NUCLEOTIDE SEQUENCE [LARGE SCALE GENOMIC DNA]</scope>
    <source>
        <strain evidence="1">XCY_ONT2</strain>
    </source>
</reference>
<evidence type="ECO:0000313" key="2">
    <source>
        <dbReference type="Proteomes" id="UP001329430"/>
    </source>
</evidence>
<proteinExistence type="predicted"/>
<dbReference type="EMBL" id="JAVRBK010000003">
    <property type="protein sequence ID" value="KAK5646542.1"/>
    <property type="molecule type" value="Genomic_DNA"/>
</dbReference>
<dbReference type="Proteomes" id="UP001329430">
    <property type="component" value="Chromosome 3"/>
</dbReference>
<dbReference type="AlphaFoldDB" id="A0AAN7VEZ0"/>
<evidence type="ECO:0008006" key="3">
    <source>
        <dbReference type="Google" id="ProtNLM"/>
    </source>
</evidence>
<protein>
    <recommendedName>
        <fullName evidence="3">N-acetyltransferase domain-containing protein</fullName>
    </recommendedName>
</protein>
<keyword evidence="2" id="KW-1185">Reference proteome</keyword>
<dbReference type="Gene3D" id="3.40.630.30">
    <property type="match status" value="1"/>
</dbReference>
<evidence type="ECO:0000313" key="1">
    <source>
        <dbReference type="EMBL" id="KAK5646542.1"/>
    </source>
</evidence>
<comment type="caution">
    <text evidence="1">The sequence shown here is derived from an EMBL/GenBank/DDBJ whole genome shotgun (WGS) entry which is preliminary data.</text>
</comment>
<accession>A0AAN7VEZ0</accession>